<dbReference type="RefSeq" id="WP_165814180.1">
    <property type="nucleotide sequence ID" value="NZ_ONZI01000002.1"/>
</dbReference>
<name>A0A2R8CKB6_9GAMM</name>
<evidence type="ECO:0000313" key="2">
    <source>
        <dbReference type="EMBL" id="SPJ33262.1"/>
    </source>
</evidence>
<keyword evidence="1" id="KW-0472">Membrane</keyword>
<dbReference type="AlphaFoldDB" id="A0A2R8CKB6"/>
<organism evidence="2 3">
    <name type="scientific">Kushneria phyllosphaerae</name>
    <dbReference type="NCBI Taxonomy" id="2100822"/>
    <lineage>
        <taxon>Bacteria</taxon>
        <taxon>Pseudomonadati</taxon>
        <taxon>Pseudomonadota</taxon>
        <taxon>Gammaproteobacteria</taxon>
        <taxon>Oceanospirillales</taxon>
        <taxon>Halomonadaceae</taxon>
        <taxon>Kushneria</taxon>
    </lineage>
</organism>
<keyword evidence="1" id="KW-1133">Transmembrane helix</keyword>
<dbReference type="EMBL" id="ONZI01000002">
    <property type="protein sequence ID" value="SPJ33262.1"/>
    <property type="molecule type" value="Genomic_DNA"/>
</dbReference>
<proteinExistence type="predicted"/>
<protein>
    <submittedName>
        <fullName evidence="2">Uncharacterized protein</fullName>
    </submittedName>
</protein>
<feature type="transmembrane region" description="Helical" evidence="1">
    <location>
        <begin position="12"/>
        <end position="33"/>
    </location>
</feature>
<evidence type="ECO:0000256" key="1">
    <source>
        <dbReference type="SAM" id="Phobius"/>
    </source>
</evidence>
<gene>
    <name evidence="2" type="ORF">KSP9073_01266</name>
</gene>
<sequence length="49" mass="5340">MWKVLSLKGLTIKKITLAVAITIVTTAGTYGYASEQSWWFTPAQGSMCS</sequence>
<keyword evidence="3" id="KW-1185">Reference proteome</keyword>
<evidence type="ECO:0000313" key="3">
    <source>
        <dbReference type="Proteomes" id="UP000244934"/>
    </source>
</evidence>
<keyword evidence="1" id="KW-0812">Transmembrane</keyword>
<dbReference type="Proteomes" id="UP000244934">
    <property type="component" value="Unassembled WGS sequence"/>
</dbReference>
<accession>A0A2R8CKB6</accession>
<reference evidence="3" key="1">
    <citation type="submission" date="2018-03" db="EMBL/GenBank/DDBJ databases">
        <authorList>
            <person name="Navarro De La Torre S."/>
        </authorList>
    </citation>
    <scope>NUCLEOTIDE SEQUENCE [LARGE SCALE GENOMIC DNA]</scope>
    <source>
        <strain evidence="3">EAod3</strain>
    </source>
</reference>